<dbReference type="SUPFAM" id="SSF51658">
    <property type="entry name" value="Xylose isomerase-like"/>
    <property type="match status" value="1"/>
</dbReference>
<dbReference type="Gene3D" id="3.20.20.150">
    <property type="entry name" value="Divalent-metal-dependent TIM barrel enzymes"/>
    <property type="match status" value="1"/>
</dbReference>
<proteinExistence type="predicted"/>
<dbReference type="InterPro" id="IPR050312">
    <property type="entry name" value="IolE/XylAMocC-like"/>
</dbReference>
<evidence type="ECO:0000313" key="2">
    <source>
        <dbReference type="EMBL" id="PQO33092.1"/>
    </source>
</evidence>
<reference evidence="2 3" key="1">
    <citation type="submission" date="2018-02" db="EMBL/GenBank/DDBJ databases">
        <title>Comparative genomes isolates from brazilian mangrove.</title>
        <authorList>
            <person name="Araujo J.E."/>
            <person name="Taketani R.G."/>
            <person name="Silva M.C.P."/>
            <person name="Loureco M.V."/>
            <person name="Andreote F.D."/>
        </authorList>
    </citation>
    <scope>NUCLEOTIDE SEQUENCE [LARGE SCALE GENOMIC DNA]</scope>
    <source>
        <strain evidence="2 3">NAP PRIS-MGV</strain>
    </source>
</reference>
<dbReference type="Proteomes" id="UP000239388">
    <property type="component" value="Unassembled WGS sequence"/>
</dbReference>
<dbReference type="OrthoDB" id="9779184at2"/>
<accession>A0A2S8FLM3</accession>
<evidence type="ECO:0000259" key="1">
    <source>
        <dbReference type="Pfam" id="PF01261"/>
    </source>
</evidence>
<name>A0A2S8FLM3_9BACT</name>
<protein>
    <submittedName>
        <fullName evidence="2">D-tagatose 3-epimerase</fullName>
    </submittedName>
</protein>
<dbReference type="EMBL" id="PUIB01000018">
    <property type="protein sequence ID" value="PQO33092.1"/>
    <property type="molecule type" value="Genomic_DNA"/>
</dbReference>
<dbReference type="InterPro" id="IPR013022">
    <property type="entry name" value="Xyl_isomerase-like_TIM-brl"/>
</dbReference>
<feature type="domain" description="Xylose isomerase-like TIM barrel" evidence="1">
    <location>
        <begin position="24"/>
        <end position="271"/>
    </location>
</feature>
<organism evidence="2 3">
    <name type="scientific">Blastopirellula marina</name>
    <dbReference type="NCBI Taxonomy" id="124"/>
    <lineage>
        <taxon>Bacteria</taxon>
        <taxon>Pseudomonadati</taxon>
        <taxon>Planctomycetota</taxon>
        <taxon>Planctomycetia</taxon>
        <taxon>Pirellulales</taxon>
        <taxon>Pirellulaceae</taxon>
        <taxon>Blastopirellula</taxon>
    </lineage>
</organism>
<evidence type="ECO:0000313" key="3">
    <source>
        <dbReference type="Proteomes" id="UP000239388"/>
    </source>
</evidence>
<dbReference type="Pfam" id="PF01261">
    <property type="entry name" value="AP_endonuc_2"/>
    <property type="match status" value="1"/>
</dbReference>
<dbReference type="PANTHER" id="PTHR12110:SF21">
    <property type="entry name" value="XYLOSE ISOMERASE-LIKE TIM BARREL DOMAIN-CONTAINING PROTEIN"/>
    <property type="match status" value="1"/>
</dbReference>
<dbReference type="InterPro" id="IPR036237">
    <property type="entry name" value="Xyl_isomerase-like_sf"/>
</dbReference>
<dbReference type="RefSeq" id="WP_105356263.1">
    <property type="nucleotide sequence ID" value="NZ_PUIB01000018.1"/>
</dbReference>
<dbReference type="PANTHER" id="PTHR12110">
    <property type="entry name" value="HYDROXYPYRUVATE ISOMERASE"/>
    <property type="match status" value="1"/>
</dbReference>
<dbReference type="AlphaFoldDB" id="A0A2S8FLM3"/>
<sequence length="276" mass="30768">MLMFRYAICNETYQDWPLENALSHAKEAGYNAIEIAPFTLASTAYDVTAKMRGQIREEIADAEIDVVGLHWLLAKTEGFYLTTPDDEVRRRTSDYFCELARLCRDLGGDIMVLGSPQQRNLLPGVSESEAMRLAADCLRRAMPTLEQCEVTLALEPLGPAEGDFLNTAEKGLELMDLIDSPNCKIHLDVKAMSAEEKPIPQIIRETAPHIAHFHANDPNKRGPGMGDVDFVPIFQALKEVGYNGWVSVEVFDYEPGIESLVKDSLAYMRQCEAALV</sequence>
<comment type="caution">
    <text evidence="2">The sequence shown here is derived from an EMBL/GenBank/DDBJ whole genome shotgun (WGS) entry which is preliminary data.</text>
</comment>
<gene>
    <name evidence="2" type="ORF">C5Y98_18340</name>
</gene>